<feature type="transmembrane region" description="Helical" evidence="3">
    <location>
        <begin position="189"/>
        <end position="211"/>
    </location>
</feature>
<feature type="coiled-coil region" evidence="1">
    <location>
        <begin position="212"/>
        <end position="239"/>
    </location>
</feature>
<keyword evidence="3" id="KW-0812">Transmembrane</keyword>
<evidence type="ECO:0000313" key="5">
    <source>
        <dbReference type="EMBL" id="MBD2704493.1"/>
    </source>
</evidence>
<feature type="signal peptide" evidence="4">
    <location>
        <begin position="1"/>
        <end position="18"/>
    </location>
</feature>
<evidence type="ECO:0000256" key="1">
    <source>
        <dbReference type="SAM" id="Coils"/>
    </source>
</evidence>
<accession>A0A926Y4E9</accession>
<proteinExistence type="predicted"/>
<keyword evidence="1" id="KW-0175">Coiled coil</keyword>
<feature type="region of interest" description="Disordered" evidence="2">
    <location>
        <begin position="279"/>
        <end position="299"/>
    </location>
</feature>
<evidence type="ECO:0000313" key="6">
    <source>
        <dbReference type="Proteomes" id="UP000598820"/>
    </source>
</evidence>
<dbReference type="EMBL" id="JACWZY010000032">
    <property type="protein sequence ID" value="MBD2704493.1"/>
    <property type="molecule type" value="Genomic_DNA"/>
</dbReference>
<evidence type="ECO:0000256" key="4">
    <source>
        <dbReference type="SAM" id="SignalP"/>
    </source>
</evidence>
<gene>
    <name evidence="5" type="ORF">IC229_27885</name>
</gene>
<name>A0A926Y4E9_9BACT</name>
<keyword evidence="6" id="KW-1185">Reference proteome</keyword>
<feature type="chain" id="PRO_5037289572" evidence="4">
    <location>
        <begin position="19"/>
        <end position="437"/>
    </location>
</feature>
<feature type="compositionally biased region" description="Low complexity" evidence="2">
    <location>
        <begin position="146"/>
        <end position="161"/>
    </location>
</feature>
<organism evidence="5 6">
    <name type="scientific">Spirosoma profusum</name>
    <dbReference type="NCBI Taxonomy" id="2771354"/>
    <lineage>
        <taxon>Bacteria</taxon>
        <taxon>Pseudomonadati</taxon>
        <taxon>Bacteroidota</taxon>
        <taxon>Cytophagia</taxon>
        <taxon>Cytophagales</taxon>
        <taxon>Cytophagaceae</taxon>
        <taxon>Spirosoma</taxon>
    </lineage>
</organism>
<reference evidence="5" key="1">
    <citation type="submission" date="2020-09" db="EMBL/GenBank/DDBJ databases">
        <authorList>
            <person name="Kim M.K."/>
        </authorList>
    </citation>
    <scope>NUCLEOTIDE SEQUENCE</scope>
    <source>
        <strain evidence="5">BT702</strain>
    </source>
</reference>
<feature type="region of interest" description="Disordered" evidence="2">
    <location>
        <begin position="141"/>
        <end position="169"/>
    </location>
</feature>
<evidence type="ECO:0000256" key="3">
    <source>
        <dbReference type="SAM" id="Phobius"/>
    </source>
</evidence>
<evidence type="ECO:0000256" key="2">
    <source>
        <dbReference type="SAM" id="MobiDB-lite"/>
    </source>
</evidence>
<keyword evidence="3" id="KW-1133">Transmembrane helix</keyword>
<dbReference type="RefSeq" id="WP_190891110.1">
    <property type="nucleotide sequence ID" value="NZ_JACWZY010000032.1"/>
</dbReference>
<protein>
    <submittedName>
        <fullName evidence="5">Uncharacterized protein</fullName>
    </submittedName>
</protein>
<keyword evidence="4" id="KW-0732">Signal</keyword>
<comment type="caution">
    <text evidence="5">The sequence shown here is derived from an EMBL/GenBank/DDBJ whole genome shotgun (WGS) entry which is preliminary data.</text>
</comment>
<keyword evidence="3" id="KW-0472">Membrane</keyword>
<dbReference type="AlphaFoldDB" id="A0A926Y4E9"/>
<sequence>MRLLIILSLLTTSALAQSANQAAVDTLTKDVATVVFARIQQPKAQEIYAMLRDCGDGCDPQTIIRTVGGWDAVGAKMQELSELKNTAQFNSMAPAEANTAIRKQLAQFYARYKTDNNYGKPLTPPVQAQIIARIDQLLPPAPAPEPTATVTESSASSSTVADEGTGIDPNALRLSQLEREQKEKQDNQLWMMILSGIVGLLVGAAGIYFALYRRAKAEIERLTDDNQKLSRDVDFYRRTKPANEPRQSQNEPNLKARAYDAIINELGTSNPLEAIKELKKQSTTASKPAPRPRFGEPTIESALVGEPDPIQVQTPIEPLPPLEPLPPIARSEVFYCPPPDQNGQFDVSQKSPTLIPESAYRFSVSADNPTLAMFRFEADPGRVARFLTYRNYMIEPACESENPYSSVHTRIAMRRDGEATLENGTWRVKTKALIRYE</sequence>
<dbReference type="Proteomes" id="UP000598820">
    <property type="component" value="Unassembled WGS sequence"/>
</dbReference>